<keyword evidence="4" id="KW-1185">Reference proteome</keyword>
<dbReference type="CDD" id="cd03811">
    <property type="entry name" value="GT4_GT28_WabH-like"/>
    <property type="match status" value="1"/>
</dbReference>
<dbReference type="Gene3D" id="3.40.50.2000">
    <property type="entry name" value="Glycogen Phosphorylase B"/>
    <property type="match status" value="2"/>
</dbReference>
<dbReference type="Pfam" id="PF13439">
    <property type="entry name" value="Glyco_transf_4"/>
    <property type="match status" value="1"/>
</dbReference>
<accession>A0ABX1CYU6</accession>
<reference evidence="3 4" key="1">
    <citation type="submission" date="2020-03" db="EMBL/GenBank/DDBJ databases">
        <title>Salinimicrobium sp. nov, isolated from SCS.</title>
        <authorList>
            <person name="Cao W.R."/>
        </authorList>
    </citation>
    <scope>NUCLEOTIDE SEQUENCE [LARGE SCALE GENOMIC DNA]</scope>
    <source>
        <strain evidence="4">J15B91</strain>
    </source>
</reference>
<comment type="caution">
    <text evidence="3">The sequence shown here is derived from an EMBL/GenBank/DDBJ whole genome shotgun (WGS) entry which is preliminary data.</text>
</comment>
<organism evidence="3 4">
    <name type="scientific">Salinimicrobium oceani</name>
    <dbReference type="NCBI Taxonomy" id="2722702"/>
    <lineage>
        <taxon>Bacteria</taxon>
        <taxon>Pseudomonadati</taxon>
        <taxon>Bacteroidota</taxon>
        <taxon>Flavobacteriia</taxon>
        <taxon>Flavobacteriales</taxon>
        <taxon>Flavobacteriaceae</taxon>
        <taxon>Salinimicrobium</taxon>
    </lineage>
</organism>
<name>A0ABX1CYU6_9FLAO</name>
<dbReference type="EMBL" id="JAAVJR010000005">
    <property type="protein sequence ID" value="NJW53436.1"/>
    <property type="molecule type" value="Genomic_DNA"/>
</dbReference>
<protein>
    <submittedName>
        <fullName evidence="3">Glycosyltransferase</fullName>
    </submittedName>
</protein>
<feature type="domain" description="Glycosyl transferase family 1" evidence="1">
    <location>
        <begin position="170"/>
        <end position="333"/>
    </location>
</feature>
<feature type="domain" description="Glycosyltransferase subfamily 4-like N-terminal" evidence="2">
    <location>
        <begin position="14"/>
        <end position="167"/>
    </location>
</feature>
<evidence type="ECO:0000259" key="2">
    <source>
        <dbReference type="Pfam" id="PF13439"/>
    </source>
</evidence>
<sequence length="363" mass="40717">MKILQVIQRVQNRGAETFASQLSNHLIEYGHEVRMLALFPGDAILSFKGEIKVLGASSRIRFIDIQAWKEISEIVNSFNPDIIQANAGDTLKYLILSKKIFGWKGIIVSRNASQIGKYLKGMFQKKFNGFLYRNVDAVASVSRASQQDILYNFPFLERTELEVIPIGLEKKELSDVSLESGKTKNIIHVGGFTFEKNHQGVLNIFCRLLEKNSNVHLHLIGDGPLKNTIIQKVHENGLTSKITFYGFISNPLPLIKAADVLILPSIIEGLPGVILEAMFMETPVVAYDVGGISEILNDGNGYLIDPGNEKEFVKAVDQSLRSPDHLMIKNAKEMVNRDYMNKKIARDFLSFYEKILGAKNCDK</sequence>
<proteinExistence type="predicted"/>
<dbReference type="Pfam" id="PF00534">
    <property type="entry name" value="Glycos_transf_1"/>
    <property type="match status" value="1"/>
</dbReference>
<dbReference type="SUPFAM" id="SSF53756">
    <property type="entry name" value="UDP-Glycosyltransferase/glycogen phosphorylase"/>
    <property type="match status" value="1"/>
</dbReference>
<gene>
    <name evidence="3" type="ORF">HC175_10935</name>
</gene>
<dbReference type="InterPro" id="IPR028098">
    <property type="entry name" value="Glyco_trans_4-like_N"/>
</dbReference>
<evidence type="ECO:0000259" key="1">
    <source>
        <dbReference type="Pfam" id="PF00534"/>
    </source>
</evidence>
<evidence type="ECO:0000313" key="3">
    <source>
        <dbReference type="EMBL" id="NJW53436.1"/>
    </source>
</evidence>
<dbReference type="RefSeq" id="WP_168138530.1">
    <property type="nucleotide sequence ID" value="NZ_JAAVJR010000005.1"/>
</dbReference>
<evidence type="ECO:0000313" key="4">
    <source>
        <dbReference type="Proteomes" id="UP000703674"/>
    </source>
</evidence>
<dbReference type="PANTHER" id="PTHR12526">
    <property type="entry name" value="GLYCOSYLTRANSFERASE"/>
    <property type="match status" value="1"/>
</dbReference>
<dbReference type="Proteomes" id="UP000703674">
    <property type="component" value="Unassembled WGS sequence"/>
</dbReference>
<dbReference type="InterPro" id="IPR001296">
    <property type="entry name" value="Glyco_trans_1"/>
</dbReference>